<comment type="caution">
    <text evidence="2">The sequence shown here is derived from an EMBL/GenBank/DDBJ whole genome shotgun (WGS) entry which is preliminary data.</text>
</comment>
<proteinExistence type="predicted"/>
<dbReference type="AlphaFoldDB" id="A0A9J6C2N3"/>
<feature type="region of interest" description="Disordered" evidence="1">
    <location>
        <begin position="1"/>
        <end position="86"/>
    </location>
</feature>
<keyword evidence="3" id="KW-1185">Reference proteome</keyword>
<organism evidence="2 3">
    <name type="scientific">Polypedilum vanderplanki</name>
    <name type="common">Sleeping chironomid midge</name>
    <dbReference type="NCBI Taxonomy" id="319348"/>
    <lineage>
        <taxon>Eukaryota</taxon>
        <taxon>Metazoa</taxon>
        <taxon>Ecdysozoa</taxon>
        <taxon>Arthropoda</taxon>
        <taxon>Hexapoda</taxon>
        <taxon>Insecta</taxon>
        <taxon>Pterygota</taxon>
        <taxon>Neoptera</taxon>
        <taxon>Endopterygota</taxon>
        <taxon>Diptera</taxon>
        <taxon>Nematocera</taxon>
        <taxon>Chironomoidea</taxon>
        <taxon>Chironomidae</taxon>
        <taxon>Chironominae</taxon>
        <taxon>Polypedilum</taxon>
        <taxon>Polypedilum</taxon>
    </lineage>
</organism>
<protein>
    <submittedName>
        <fullName evidence="2">Uncharacterized protein</fullName>
    </submittedName>
</protein>
<feature type="compositionally biased region" description="Polar residues" evidence="1">
    <location>
        <begin position="215"/>
        <end position="229"/>
    </location>
</feature>
<reference evidence="2" key="1">
    <citation type="submission" date="2021-03" db="EMBL/GenBank/DDBJ databases">
        <title>Chromosome level genome of the anhydrobiotic midge Polypedilum vanderplanki.</title>
        <authorList>
            <person name="Yoshida Y."/>
            <person name="Kikawada T."/>
            <person name="Gusev O."/>
        </authorList>
    </citation>
    <scope>NUCLEOTIDE SEQUENCE</scope>
    <source>
        <strain evidence="2">NIAS01</strain>
        <tissue evidence="2">Whole body or cell culture</tissue>
    </source>
</reference>
<sequence>MTPRRVKRRSVRGTSSRQSRRSDRGSSRGNSNPEGASSSGTQRSRSSTRSSRRKVHQNPVTKLMEQQQNSFPSFKHKNNNSNLTENNLKTLNNDYILNNQYHHQIPKKEMMPSKSTPALNSFQNQKQKNELTSAAMNRHTPTDPIYYNMNSSSPLLIQPAPAWNETSTPSPQAYAINHFHHHHPNDAAASLGHTNLTYVHSNPSLVDGEMNEYYHQTNRPPSVRSSYSNFHGARPLSYNQNPSGNSRDRENTKENLFANLSQQQQQQHSNRPQTLYQSSQPQAIPQAQVPMKRSAESRESLRFLNAAPPAYHQYNHHTPPDSETTM</sequence>
<feature type="compositionally biased region" description="Low complexity" evidence="1">
    <location>
        <begin position="277"/>
        <end position="288"/>
    </location>
</feature>
<evidence type="ECO:0000313" key="3">
    <source>
        <dbReference type="Proteomes" id="UP001107558"/>
    </source>
</evidence>
<gene>
    <name evidence="2" type="ORF">PVAND_006274</name>
</gene>
<feature type="compositionally biased region" description="Low complexity" evidence="1">
    <location>
        <begin position="27"/>
        <end position="49"/>
    </location>
</feature>
<feature type="region of interest" description="Disordered" evidence="1">
    <location>
        <begin position="215"/>
        <end position="326"/>
    </location>
</feature>
<feature type="compositionally biased region" description="Basic residues" evidence="1">
    <location>
        <begin position="1"/>
        <end position="11"/>
    </location>
</feature>
<dbReference type="OrthoDB" id="10050321at2759"/>
<evidence type="ECO:0000256" key="1">
    <source>
        <dbReference type="SAM" id="MobiDB-lite"/>
    </source>
</evidence>
<feature type="compositionally biased region" description="Polar residues" evidence="1">
    <location>
        <begin position="58"/>
        <end position="72"/>
    </location>
</feature>
<evidence type="ECO:0000313" key="2">
    <source>
        <dbReference type="EMBL" id="KAG5676436.1"/>
    </source>
</evidence>
<dbReference type="EMBL" id="JADBJN010000002">
    <property type="protein sequence ID" value="KAG5676436.1"/>
    <property type="molecule type" value="Genomic_DNA"/>
</dbReference>
<dbReference type="Proteomes" id="UP001107558">
    <property type="component" value="Chromosome 2"/>
</dbReference>
<accession>A0A9J6C2N3</accession>
<name>A0A9J6C2N3_POLVA</name>